<organism evidence="1 2">
    <name type="scientific">Neisseria cinerea ATCC 14685</name>
    <dbReference type="NCBI Taxonomy" id="546262"/>
    <lineage>
        <taxon>Bacteria</taxon>
        <taxon>Pseudomonadati</taxon>
        <taxon>Pseudomonadota</taxon>
        <taxon>Betaproteobacteria</taxon>
        <taxon>Neisseriales</taxon>
        <taxon>Neisseriaceae</taxon>
        <taxon>Neisseria</taxon>
    </lineage>
</organism>
<dbReference type="EMBL" id="ACDY02000015">
    <property type="protein sequence ID" value="EEZ70922.1"/>
    <property type="molecule type" value="Genomic_DNA"/>
</dbReference>
<comment type="caution">
    <text evidence="1">The sequence shown here is derived from an EMBL/GenBank/DDBJ whole genome shotgun (WGS) entry which is preliminary data.</text>
</comment>
<accession>D0W5J4</accession>
<dbReference type="Proteomes" id="UP000003294">
    <property type="component" value="Unassembled WGS sequence"/>
</dbReference>
<dbReference type="AlphaFoldDB" id="D0W5J4"/>
<reference evidence="1 2" key="1">
    <citation type="submission" date="2009-10" db="EMBL/GenBank/DDBJ databases">
        <authorList>
            <person name="Weinstock G."/>
            <person name="Sodergren E."/>
            <person name="Clifton S."/>
            <person name="Fulton L."/>
            <person name="Fulton B."/>
            <person name="Courtney L."/>
            <person name="Fronick C."/>
            <person name="Harrison M."/>
            <person name="Strong C."/>
            <person name="Farmer C."/>
            <person name="Delahaunty K."/>
            <person name="Markovic C."/>
            <person name="Hall O."/>
            <person name="Minx P."/>
            <person name="Tomlinson C."/>
            <person name="Mitreva M."/>
            <person name="Nelson J."/>
            <person name="Hou S."/>
            <person name="Wollam A."/>
            <person name="Pepin K.H."/>
            <person name="Johnson M."/>
            <person name="Bhonagiri V."/>
            <person name="Nash W.E."/>
            <person name="Warren W."/>
            <person name="Chinwalla A."/>
            <person name="Mardis E.R."/>
            <person name="Wilson R.K."/>
        </authorList>
    </citation>
    <scope>NUCLEOTIDE SEQUENCE [LARGE SCALE GENOMIC DNA]</scope>
    <source>
        <strain evidence="1 2">ATCC 14685</strain>
    </source>
</reference>
<proteinExistence type="predicted"/>
<evidence type="ECO:0000313" key="1">
    <source>
        <dbReference type="EMBL" id="EEZ70922.1"/>
    </source>
</evidence>
<protein>
    <submittedName>
        <fullName evidence="1">Uncharacterized protein</fullName>
    </submittedName>
</protein>
<dbReference type="STRING" id="546262.NEICINOT_04963"/>
<evidence type="ECO:0000313" key="2">
    <source>
        <dbReference type="Proteomes" id="UP000003294"/>
    </source>
</evidence>
<name>D0W5J4_NEICI</name>
<sequence>MTKLYAEITKNVVIQRSCVMKKQITAAVMMLSMIAPQWQTDWTK</sequence>
<gene>
    <name evidence="1" type="ORF">NEICINOT_04963</name>
</gene>